<organism evidence="1 2">
    <name type="scientific">Aureimonas glaciei</name>
    <dbReference type="NCBI Taxonomy" id="1776957"/>
    <lineage>
        <taxon>Bacteria</taxon>
        <taxon>Pseudomonadati</taxon>
        <taxon>Pseudomonadota</taxon>
        <taxon>Alphaproteobacteria</taxon>
        <taxon>Hyphomicrobiales</taxon>
        <taxon>Aurantimonadaceae</taxon>
        <taxon>Aureimonas</taxon>
    </lineage>
</organism>
<dbReference type="SUPFAM" id="SSF110087">
    <property type="entry name" value="DR1885-like metal-binding protein"/>
    <property type="match status" value="1"/>
</dbReference>
<proteinExistence type="predicted"/>
<evidence type="ECO:0000313" key="2">
    <source>
        <dbReference type="Proteomes" id="UP000613160"/>
    </source>
</evidence>
<accession>A0A916XZZ6</accession>
<dbReference type="Pfam" id="PF04314">
    <property type="entry name" value="PCuAC"/>
    <property type="match status" value="1"/>
</dbReference>
<comment type="caution">
    <text evidence="1">The sequence shown here is derived from an EMBL/GenBank/DDBJ whole genome shotgun (WGS) entry which is preliminary data.</text>
</comment>
<dbReference type="Proteomes" id="UP000613160">
    <property type="component" value="Unassembled WGS sequence"/>
</dbReference>
<dbReference type="PANTHER" id="PTHR36302:SF1">
    <property type="entry name" value="COPPER CHAPERONE PCU(A)C"/>
    <property type="match status" value="1"/>
</dbReference>
<dbReference type="InterPro" id="IPR058248">
    <property type="entry name" value="Lxx211020-like"/>
</dbReference>
<name>A0A916XZZ6_9HYPH</name>
<dbReference type="PANTHER" id="PTHR36302">
    <property type="entry name" value="BLR7088 PROTEIN"/>
    <property type="match status" value="1"/>
</dbReference>
<evidence type="ECO:0008006" key="3">
    <source>
        <dbReference type="Google" id="ProtNLM"/>
    </source>
</evidence>
<dbReference type="AlphaFoldDB" id="A0A916XZZ6"/>
<evidence type="ECO:0000313" key="1">
    <source>
        <dbReference type="EMBL" id="GGD24675.1"/>
    </source>
</evidence>
<dbReference type="RefSeq" id="WP_188852005.1">
    <property type="nucleotide sequence ID" value="NZ_BMJJ01000007.1"/>
</dbReference>
<dbReference type="InterPro" id="IPR036182">
    <property type="entry name" value="PCuAC_sf"/>
</dbReference>
<keyword evidence="2" id="KW-1185">Reference proteome</keyword>
<protein>
    <recommendedName>
        <fullName evidence="3">Copper chaperone PCu(A)C</fullName>
    </recommendedName>
</protein>
<dbReference type="EMBL" id="BMJJ01000007">
    <property type="protein sequence ID" value="GGD24675.1"/>
    <property type="molecule type" value="Genomic_DNA"/>
</dbReference>
<reference evidence="1" key="1">
    <citation type="journal article" date="2014" name="Int. J. Syst. Evol. Microbiol.">
        <title>Complete genome sequence of Corynebacterium casei LMG S-19264T (=DSM 44701T), isolated from a smear-ripened cheese.</title>
        <authorList>
            <consortium name="US DOE Joint Genome Institute (JGI-PGF)"/>
            <person name="Walter F."/>
            <person name="Albersmeier A."/>
            <person name="Kalinowski J."/>
            <person name="Ruckert C."/>
        </authorList>
    </citation>
    <scope>NUCLEOTIDE SEQUENCE</scope>
    <source>
        <strain evidence="1">CGMCC 1.15493</strain>
    </source>
</reference>
<dbReference type="InterPro" id="IPR007410">
    <property type="entry name" value="LpqE-like"/>
</dbReference>
<sequence length="180" mass="18365">MSPFPSYRRLSALHGLFGAVALVGLTVAVAPSGALAHEYKVGAIEIAHPWSRATPPGAKTGAGYLGLTNEGADADRLVGASSPVAAKVEVHQMSVVDGIMKMGAVEGGLEIPAGGTVALEPGGYHLMLTGLTRPLVEGEKVPLALVFERAGRVEVELAVDKIGAKAPADGAEGKAHHHPE</sequence>
<reference evidence="1" key="2">
    <citation type="submission" date="2020-09" db="EMBL/GenBank/DDBJ databases">
        <authorList>
            <person name="Sun Q."/>
            <person name="Zhou Y."/>
        </authorList>
    </citation>
    <scope>NUCLEOTIDE SEQUENCE</scope>
    <source>
        <strain evidence="1">CGMCC 1.15493</strain>
    </source>
</reference>
<dbReference type="Gene3D" id="2.60.40.1890">
    <property type="entry name" value="PCu(A)C copper chaperone"/>
    <property type="match status" value="1"/>
</dbReference>
<gene>
    <name evidence="1" type="ORF">GCM10011335_29550</name>
</gene>